<sequence>MKNFKTDTHSFFSEFHIYPVIRRRKMLFRYTNAFR</sequence>
<name>C7BT22_PHOAA</name>
<evidence type="ECO:0000313" key="2">
    <source>
        <dbReference type="Proteomes" id="UP000002747"/>
    </source>
</evidence>
<accession>C7BT22</accession>
<dbReference type="EMBL" id="FM162591">
    <property type="protein sequence ID" value="CAQ86456.1"/>
    <property type="molecule type" value="Genomic_DNA"/>
</dbReference>
<protein>
    <submittedName>
        <fullName evidence="1">Uncharacterized protein</fullName>
    </submittedName>
</protein>
<organism evidence="1 2">
    <name type="scientific">Photorhabdus asymbiotica subsp. asymbiotica (strain ATCC 43949 / 3105-77)</name>
    <name type="common">Xenorhabdus luminescens (strain 2)</name>
    <dbReference type="NCBI Taxonomy" id="553480"/>
    <lineage>
        <taxon>Bacteria</taxon>
        <taxon>Pseudomonadati</taxon>
        <taxon>Pseudomonadota</taxon>
        <taxon>Gammaproteobacteria</taxon>
        <taxon>Enterobacterales</taxon>
        <taxon>Morganellaceae</taxon>
        <taxon>Photorhabdus</taxon>
    </lineage>
</organism>
<reference evidence="1 2" key="1">
    <citation type="journal article" date="2009" name="BMC Genomics">
        <title>Comparative genomics of the emerging human pathogen Photorhabdus asymbiotica with the insect pathogen Photorhabdus luminescens.</title>
        <authorList>
            <person name="Wilkinson P."/>
            <person name="Waterfield N.R."/>
            <person name="Crossman L."/>
            <person name="Corton C."/>
            <person name="Sanchez-Contreras M."/>
            <person name="Vlisidou I."/>
            <person name="Barron A."/>
            <person name="Bignell A."/>
            <person name="Clark L."/>
            <person name="Ormond D."/>
            <person name="Mayho M."/>
            <person name="Bason N."/>
            <person name="Smith F."/>
            <person name="Simmonds M."/>
            <person name="Churcher C."/>
            <person name="Harris D."/>
            <person name="Thompson N.R."/>
            <person name="Quail M."/>
            <person name="Parkhill J."/>
            <person name="ffrench-Constant R.H."/>
        </authorList>
    </citation>
    <scope>NUCLEOTIDE SEQUENCE [LARGE SCALE GENOMIC DNA]</scope>
    <source>
        <strain evidence="2">ATCC 43949 / 3105-77</strain>
    </source>
</reference>
<dbReference type="AlphaFoldDB" id="C7BT22"/>
<dbReference type="KEGG" id="pay:PAU_04369"/>
<proteinExistence type="predicted"/>
<dbReference type="Proteomes" id="UP000002747">
    <property type="component" value="Chromosome"/>
</dbReference>
<gene>
    <name evidence="1" type="primary">MAL13P1.17</name>
    <name evidence="1" type="ordered locus">PAU_04369</name>
</gene>
<dbReference type="STRING" id="291112.PAU_04369"/>
<evidence type="ECO:0000313" key="1">
    <source>
        <dbReference type="EMBL" id="CAQ86456.1"/>
    </source>
</evidence>